<dbReference type="InterPro" id="IPR000873">
    <property type="entry name" value="AMP-dep_synth/lig_dom"/>
</dbReference>
<evidence type="ECO:0000256" key="3">
    <source>
        <dbReference type="ARBA" id="ARBA00022741"/>
    </source>
</evidence>
<keyword evidence="2 9" id="KW-0436">Ligase</keyword>
<evidence type="ECO:0000259" key="11">
    <source>
        <dbReference type="Pfam" id="PF14535"/>
    </source>
</evidence>
<dbReference type="InterPro" id="IPR045851">
    <property type="entry name" value="AMP-bd_C_sf"/>
</dbReference>
<feature type="domain" description="AMP-dependent ligase C-terminal" evidence="11">
    <location>
        <begin position="334"/>
        <end position="430"/>
    </location>
</feature>
<reference evidence="12 13" key="1">
    <citation type="submission" date="2016-10" db="EMBL/GenBank/DDBJ databases">
        <authorList>
            <person name="de Groot N.N."/>
        </authorList>
    </citation>
    <scope>NUCLEOTIDE SEQUENCE [LARGE SCALE GENOMIC DNA]</scope>
    <source>
        <strain evidence="12 13">CGMCC 1.5012</strain>
    </source>
</reference>
<keyword evidence="13" id="KW-1185">Reference proteome</keyword>
<dbReference type="SUPFAM" id="SSF56801">
    <property type="entry name" value="Acetyl-CoA synthetase-like"/>
    <property type="match status" value="1"/>
</dbReference>
<feature type="domain" description="AMP-dependent synthetase/ligase" evidence="10">
    <location>
        <begin position="78"/>
        <end position="285"/>
    </location>
</feature>
<protein>
    <recommendedName>
        <fullName evidence="7 9">Phenylacetate-coenzyme A ligase</fullName>
        <ecNumber evidence="6 9">6.2.1.30</ecNumber>
    </recommendedName>
    <alternativeName>
        <fullName evidence="8 9">Phenylacetyl-CoA ligase</fullName>
    </alternativeName>
</protein>
<dbReference type="UniPathway" id="UPA00930"/>
<evidence type="ECO:0000256" key="4">
    <source>
        <dbReference type="ARBA" id="ARBA00060591"/>
    </source>
</evidence>
<organism evidence="12 13">
    <name type="scientific">Acetanaerobacterium elongatum</name>
    <dbReference type="NCBI Taxonomy" id="258515"/>
    <lineage>
        <taxon>Bacteria</taxon>
        <taxon>Bacillati</taxon>
        <taxon>Bacillota</taxon>
        <taxon>Clostridia</taxon>
        <taxon>Eubacteriales</taxon>
        <taxon>Oscillospiraceae</taxon>
        <taxon>Acetanaerobacterium</taxon>
    </lineage>
</organism>
<evidence type="ECO:0000313" key="13">
    <source>
        <dbReference type="Proteomes" id="UP000199182"/>
    </source>
</evidence>
<name>A0A1G9WVK9_9FIRM</name>
<dbReference type="Gene3D" id="3.40.50.12780">
    <property type="entry name" value="N-terminal domain of ligase-like"/>
    <property type="match status" value="1"/>
</dbReference>
<dbReference type="Pfam" id="PF14535">
    <property type="entry name" value="AMP-binding_C_2"/>
    <property type="match status" value="1"/>
</dbReference>
<evidence type="ECO:0000256" key="6">
    <source>
        <dbReference type="ARBA" id="ARBA00066629"/>
    </source>
</evidence>
<accession>A0A1G9WVK9</accession>
<dbReference type="Gene3D" id="3.30.300.30">
    <property type="match status" value="1"/>
</dbReference>
<dbReference type="PIRSF" id="PIRSF006444">
    <property type="entry name" value="PaaK"/>
    <property type="match status" value="1"/>
</dbReference>
<comment type="subunit">
    <text evidence="1">Monomer.</text>
</comment>
<dbReference type="InterPro" id="IPR042099">
    <property type="entry name" value="ANL_N_sf"/>
</dbReference>
<dbReference type="InterPro" id="IPR011880">
    <property type="entry name" value="PA_CoA_ligase"/>
</dbReference>
<dbReference type="EMBL" id="FNID01000007">
    <property type="protein sequence ID" value="SDM88527.1"/>
    <property type="molecule type" value="Genomic_DNA"/>
</dbReference>
<dbReference type="GO" id="GO:0047475">
    <property type="term" value="F:phenylacetate-CoA ligase activity"/>
    <property type="evidence" value="ECO:0007669"/>
    <property type="project" value="UniProtKB-EC"/>
</dbReference>
<evidence type="ECO:0000313" key="12">
    <source>
        <dbReference type="EMBL" id="SDM88527.1"/>
    </source>
</evidence>
<dbReference type="PANTHER" id="PTHR43439">
    <property type="entry name" value="PHENYLACETATE-COENZYME A LIGASE"/>
    <property type="match status" value="1"/>
</dbReference>
<evidence type="ECO:0000256" key="5">
    <source>
        <dbReference type="ARBA" id="ARBA00061566"/>
    </source>
</evidence>
<comment type="similarity">
    <text evidence="5 9">Belongs to the phenylacetyl-CoA ligase family.</text>
</comment>
<evidence type="ECO:0000259" key="10">
    <source>
        <dbReference type="Pfam" id="PF00501"/>
    </source>
</evidence>
<comment type="function">
    <text evidence="9">Catalyzes the activation of phenylacetic acid (PA) to phenylacetyl-CoA (PA-CoA).</text>
</comment>
<evidence type="ECO:0000256" key="7">
    <source>
        <dbReference type="ARBA" id="ARBA00068695"/>
    </source>
</evidence>
<dbReference type="RefSeq" id="WP_092638508.1">
    <property type="nucleotide sequence ID" value="NZ_FNID01000007.1"/>
</dbReference>
<dbReference type="GO" id="GO:0000166">
    <property type="term" value="F:nucleotide binding"/>
    <property type="evidence" value="ECO:0007669"/>
    <property type="project" value="UniProtKB-KW"/>
</dbReference>
<dbReference type="FunFam" id="3.40.50.12780:FF:000016">
    <property type="entry name" value="Phenylacetate-coenzyme A ligase"/>
    <property type="match status" value="1"/>
</dbReference>
<evidence type="ECO:0000256" key="9">
    <source>
        <dbReference type="PIRNR" id="PIRNR006444"/>
    </source>
</evidence>
<dbReference type="Pfam" id="PF00501">
    <property type="entry name" value="AMP-binding"/>
    <property type="match status" value="1"/>
</dbReference>
<dbReference type="EC" id="6.2.1.30" evidence="6 9"/>
<evidence type="ECO:0000256" key="8">
    <source>
        <dbReference type="ARBA" id="ARBA00075111"/>
    </source>
</evidence>
<gene>
    <name evidence="12" type="ORF">SAMN05192585_1079</name>
</gene>
<dbReference type="AlphaFoldDB" id="A0A1G9WVK9"/>
<comment type="catalytic activity">
    <reaction evidence="9">
        <text>2-phenylacetate + ATP + CoA = phenylacetyl-CoA + AMP + diphosphate</text>
        <dbReference type="Rhea" id="RHEA:20956"/>
        <dbReference type="ChEBI" id="CHEBI:18401"/>
        <dbReference type="ChEBI" id="CHEBI:30616"/>
        <dbReference type="ChEBI" id="CHEBI:33019"/>
        <dbReference type="ChEBI" id="CHEBI:57287"/>
        <dbReference type="ChEBI" id="CHEBI:57390"/>
        <dbReference type="ChEBI" id="CHEBI:456215"/>
        <dbReference type="EC" id="6.2.1.30"/>
    </reaction>
</comment>
<dbReference type="OrthoDB" id="580775at2"/>
<dbReference type="InterPro" id="IPR028154">
    <property type="entry name" value="AMP-dep_Lig_C"/>
</dbReference>
<dbReference type="Proteomes" id="UP000199182">
    <property type="component" value="Unassembled WGS sequence"/>
</dbReference>
<proteinExistence type="inferred from homology"/>
<dbReference type="STRING" id="258515.SAMN05192585_1079"/>
<evidence type="ECO:0000256" key="1">
    <source>
        <dbReference type="ARBA" id="ARBA00011245"/>
    </source>
</evidence>
<dbReference type="PANTHER" id="PTHR43439:SF1">
    <property type="entry name" value="PHENYLACETATE-COENZYME A LIGASE"/>
    <property type="match status" value="1"/>
</dbReference>
<comment type="pathway">
    <text evidence="4 9">Aromatic compound metabolism; phenylacetate degradation.</text>
</comment>
<dbReference type="CDD" id="cd05913">
    <property type="entry name" value="PaaK"/>
    <property type="match status" value="1"/>
</dbReference>
<dbReference type="GO" id="GO:0010124">
    <property type="term" value="P:phenylacetate catabolic process"/>
    <property type="evidence" value="ECO:0007669"/>
    <property type="project" value="UniProtKB-UniRule"/>
</dbReference>
<dbReference type="InterPro" id="IPR051414">
    <property type="entry name" value="Adenylate-forming_Reductase"/>
</dbReference>
<evidence type="ECO:0000256" key="2">
    <source>
        <dbReference type="ARBA" id="ARBA00022598"/>
    </source>
</evidence>
<keyword evidence="3 9" id="KW-0547">Nucleotide-binding</keyword>
<sequence length="439" mass="49705">MFWQKELETMNRKELEKLQLERLKWIVSHCYQTVPMYRKKFDDAKVSPDKIKCLSDLKYIPFTTKEDIRDTYPFGMFAAPMNKIVRIHASSGTTGKPTVVGYTKSDLNNWSDLVARLVVAAGAREDDLVHIAFGYGLFTGALGLHYGLERLGATVVPTSSGNTEKNLMLMKDFGATALVSTPSYALYMAEVSKDMGFTRDDFKLRLGLFGSEGCSLEMRNKIEEAWGLFATDNYGMSELMGPGVSGECEYRDGMHIAEDHFIPEIIDSKTGENLAAGEAGELIITTITKEGFPVLRYRTKDISRLNYEVCRCGRTHVRMDKIMGRTDDMLKIRGVNVFPSQIESVLVSCPQVGAHYQLIVRREGFMDTLEVKVELIDTSLLEKYSELEKLQRVIRAKLKTVLGIEAKVTLAEPKSLERYQGKAKRVFDLRNTKEEKFER</sequence>